<sequence length="129" mass="14851">MFKRQIAFILILTLVTSSFSRFFIYAGFELNRDYISSTLCENIDMPELHCNGQCYLAKKIQQAQEKEKNNTQDQKKGNYQEAFITQKVVLITPFTYVETFTATEMPFDLPVQPATIFHPPKINSSILIG</sequence>
<evidence type="ECO:0000313" key="2">
    <source>
        <dbReference type="Proteomes" id="UP000294616"/>
    </source>
</evidence>
<dbReference type="AlphaFoldDB" id="A0A4R1M276"/>
<organism evidence="1 2">
    <name type="scientific">Albibacterium bauzanense</name>
    <dbReference type="NCBI Taxonomy" id="653929"/>
    <lineage>
        <taxon>Bacteria</taxon>
        <taxon>Pseudomonadati</taxon>
        <taxon>Bacteroidota</taxon>
        <taxon>Sphingobacteriia</taxon>
        <taxon>Sphingobacteriales</taxon>
        <taxon>Sphingobacteriaceae</taxon>
        <taxon>Albibacterium</taxon>
    </lineage>
</organism>
<dbReference type="EMBL" id="SMGO01000001">
    <property type="protein sequence ID" value="TCK85487.1"/>
    <property type="molecule type" value="Genomic_DNA"/>
</dbReference>
<dbReference type="OrthoDB" id="980645at2"/>
<protein>
    <submittedName>
        <fullName evidence="1">Uncharacterized protein</fullName>
    </submittedName>
</protein>
<name>A0A4R1M276_9SPHI</name>
<evidence type="ECO:0000313" key="1">
    <source>
        <dbReference type="EMBL" id="TCK85487.1"/>
    </source>
</evidence>
<gene>
    <name evidence="1" type="ORF">C8N28_0795</name>
</gene>
<dbReference type="Proteomes" id="UP000294616">
    <property type="component" value="Unassembled WGS sequence"/>
</dbReference>
<keyword evidence="2" id="KW-1185">Reference proteome</keyword>
<accession>A0A4R1M276</accession>
<comment type="caution">
    <text evidence="1">The sequence shown here is derived from an EMBL/GenBank/DDBJ whole genome shotgun (WGS) entry which is preliminary data.</text>
</comment>
<proteinExistence type="predicted"/>
<dbReference type="RefSeq" id="WP_132221726.1">
    <property type="nucleotide sequence ID" value="NZ_SMGO01000001.1"/>
</dbReference>
<reference evidence="1 2" key="1">
    <citation type="submission" date="2019-03" db="EMBL/GenBank/DDBJ databases">
        <title>Genomic Encyclopedia of Archaeal and Bacterial Type Strains, Phase II (KMG-II): from individual species to whole genera.</title>
        <authorList>
            <person name="Goeker M."/>
        </authorList>
    </citation>
    <scope>NUCLEOTIDE SEQUENCE [LARGE SCALE GENOMIC DNA]</scope>
    <source>
        <strain evidence="1 2">DSM 22554</strain>
    </source>
</reference>